<evidence type="ECO:0000256" key="2">
    <source>
        <dbReference type="SAM" id="SignalP"/>
    </source>
</evidence>
<dbReference type="InterPro" id="IPR050280">
    <property type="entry name" value="OMP_Chaperone_SurA"/>
</dbReference>
<gene>
    <name evidence="3" type="ORF">CSEC_0201</name>
</gene>
<dbReference type="PANTHER" id="PTHR47637">
    <property type="entry name" value="CHAPERONE SURA"/>
    <property type="match status" value="1"/>
</dbReference>
<reference evidence="3" key="1">
    <citation type="submission" date="2013-12" db="EMBL/GenBank/DDBJ databases">
        <authorList>
            <person name="Linke B."/>
        </authorList>
    </citation>
    <scope>NUCLEOTIDE SEQUENCE [LARGE SCALE GENOMIC DNA]</scope>
    <source>
        <strain evidence="3">CRIB-18</strain>
    </source>
</reference>
<evidence type="ECO:0000313" key="4">
    <source>
        <dbReference type="Proteomes" id="UP000031552"/>
    </source>
</evidence>
<dbReference type="Proteomes" id="UP000031552">
    <property type="component" value="Unassembled WGS sequence"/>
</dbReference>
<dbReference type="STRING" id="1437425.CSEC_0201"/>
<dbReference type="eggNOG" id="COG0760">
    <property type="taxonomic scope" value="Bacteria"/>
</dbReference>
<dbReference type="EMBL" id="CCEJ010000001">
    <property type="protein sequence ID" value="CDR33040.1"/>
    <property type="molecule type" value="Genomic_DNA"/>
</dbReference>
<dbReference type="RefSeq" id="WP_041016537.1">
    <property type="nucleotide sequence ID" value="NZ_CCEJ010000001.1"/>
</dbReference>
<dbReference type="OrthoDB" id="20874at2"/>
<comment type="caution">
    <text evidence="3">The sequence shown here is derived from an EMBL/GenBank/DDBJ whole genome shotgun (WGS) entry which is preliminary data.</text>
</comment>
<sequence length="353" mass="41033">MKKIKFHSFILALATLPLLCSFGSNDPFLLKPPSHIEVNNRVLSNVNGKPVTVYDVMKKMDILFYRQFPQYANSLEARFQFYQMSWKNMFKEIIEKDLILNDGKEIGITLSAGDIRQEMQTLFGPNIIANLDKLGMSYQEAEGLLREELIIRKTIAARIQSRILRLISPQDIKKAYEGFLNTFEAHPNYLYHIITIRDKDPIRGKETADLIRSTNLAEGFDKEKIEKAFIQKGLQDSFKTVSFSNQLKLSDKEISEEQKIVLDLLKPKELSLPKLQKNKKNEEVLRLFYLVEKESSNPPPFNEMENKLKEKIFAELQEKETIAYLQKLYQSQHINMQDLESTLPSDFKPFTLK</sequence>
<reference evidence="3" key="2">
    <citation type="submission" date="2014-09" db="EMBL/GenBank/DDBJ databases">
        <title>Criblamydia sequanensis harbors a mega-plasmid encoding arsenite resistance.</title>
        <authorList>
            <person name="Bertelli C."/>
            <person name="Goesmann A."/>
            <person name="Greub G."/>
        </authorList>
    </citation>
    <scope>NUCLEOTIDE SEQUENCE [LARGE SCALE GENOMIC DNA]</scope>
    <source>
        <strain evidence="3">CRIB-18</strain>
    </source>
</reference>
<dbReference type="Gene3D" id="1.10.4030.10">
    <property type="entry name" value="Porin chaperone SurA, peptide-binding domain"/>
    <property type="match status" value="1"/>
</dbReference>
<dbReference type="SUPFAM" id="SSF109998">
    <property type="entry name" value="Triger factor/SurA peptide-binding domain-like"/>
    <property type="match status" value="1"/>
</dbReference>
<evidence type="ECO:0000256" key="1">
    <source>
        <dbReference type="ARBA" id="ARBA00022729"/>
    </source>
</evidence>
<protein>
    <submittedName>
        <fullName evidence="3">Conserved putative secreted protein</fullName>
    </submittedName>
</protein>
<accession>A0A090CZV3</accession>
<organism evidence="3 4">
    <name type="scientific">Candidatus Criblamydia sequanensis CRIB-18</name>
    <dbReference type="NCBI Taxonomy" id="1437425"/>
    <lineage>
        <taxon>Bacteria</taxon>
        <taxon>Pseudomonadati</taxon>
        <taxon>Chlamydiota</taxon>
        <taxon>Chlamydiia</taxon>
        <taxon>Parachlamydiales</taxon>
        <taxon>Candidatus Criblamydiaceae</taxon>
        <taxon>Candidatus Criblamydia</taxon>
    </lineage>
</organism>
<feature type="chain" id="PRO_5001853632" evidence="2">
    <location>
        <begin position="27"/>
        <end position="353"/>
    </location>
</feature>
<dbReference type="PANTHER" id="PTHR47637:SF1">
    <property type="entry name" value="CHAPERONE SURA"/>
    <property type="match status" value="1"/>
</dbReference>
<keyword evidence="4" id="KW-1185">Reference proteome</keyword>
<dbReference type="InterPro" id="IPR027304">
    <property type="entry name" value="Trigger_fact/SurA_dom_sf"/>
</dbReference>
<name>A0A090CZV3_9BACT</name>
<feature type="signal peptide" evidence="2">
    <location>
        <begin position="1"/>
        <end position="26"/>
    </location>
</feature>
<proteinExistence type="predicted"/>
<keyword evidence="1 2" id="KW-0732">Signal</keyword>
<dbReference type="AlphaFoldDB" id="A0A090CZV3"/>
<evidence type="ECO:0000313" key="3">
    <source>
        <dbReference type="EMBL" id="CDR33040.1"/>
    </source>
</evidence>